<organism evidence="1 2">
    <name type="scientific">Colletotrichum destructivum</name>
    <dbReference type="NCBI Taxonomy" id="34406"/>
    <lineage>
        <taxon>Eukaryota</taxon>
        <taxon>Fungi</taxon>
        <taxon>Dikarya</taxon>
        <taxon>Ascomycota</taxon>
        <taxon>Pezizomycotina</taxon>
        <taxon>Sordariomycetes</taxon>
        <taxon>Hypocreomycetidae</taxon>
        <taxon>Glomerellales</taxon>
        <taxon>Glomerellaceae</taxon>
        <taxon>Colletotrichum</taxon>
        <taxon>Colletotrichum destructivum species complex</taxon>
    </lineage>
</organism>
<accession>A0AAX4ISL4</accession>
<proteinExistence type="predicted"/>
<keyword evidence="2" id="KW-1185">Reference proteome</keyword>
<dbReference type="RefSeq" id="XP_062783465.1">
    <property type="nucleotide sequence ID" value="XM_062927414.1"/>
</dbReference>
<protein>
    <submittedName>
        <fullName evidence="1">Uncharacterized protein</fullName>
    </submittedName>
</protein>
<sequence>MADRAMWLLADVPGFAESPCDVRAITSMLVTMVIPSSLSILMGDSCVGSIQATSSSVHSGVLSPSSGFKIK</sequence>
<evidence type="ECO:0000313" key="2">
    <source>
        <dbReference type="Proteomes" id="UP001322277"/>
    </source>
</evidence>
<dbReference type="KEGG" id="cdet:87947758"/>
<dbReference type="Proteomes" id="UP001322277">
    <property type="component" value="Chromosome 7"/>
</dbReference>
<evidence type="ECO:0000313" key="1">
    <source>
        <dbReference type="EMBL" id="WQF86244.1"/>
    </source>
</evidence>
<dbReference type="EMBL" id="CP137311">
    <property type="protein sequence ID" value="WQF86244.1"/>
    <property type="molecule type" value="Genomic_DNA"/>
</dbReference>
<dbReference type="GeneID" id="87947758"/>
<gene>
    <name evidence="1" type="ORF">CDEST_11258</name>
</gene>
<dbReference type="AlphaFoldDB" id="A0AAX4ISL4"/>
<reference evidence="2" key="1">
    <citation type="journal article" date="2023" name="bioRxiv">
        <title>Complete genome of the Medicago anthracnose fungus, Colletotrichum destructivum, reveals a mini-chromosome-like region within a core chromosome.</title>
        <authorList>
            <person name="Lapalu N."/>
            <person name="Simon A."/>
            <person name="Lu A."/>
            <person name="Plaumann P.-L."/>
            <person name="Amselem J."/>
            <person name="Pigne S."/>
            <person name="Auger A."/>
            <person name="Koch C."/>
            <person name="Dallery J.-F."/>
            <person name="O'Connell R.J."/>
        </authorList>
    </citation>
    <scope>NUCLEOTIDE SEQUENCE [LARGE SCALE GENOMIC DNA]</scope>
    <source>
        <strain evidence="2">CBS 520.97</strain>
    </source>
</reference>
<name>A0AAX4ISL4_9PEZI</name>